<dbReference type="GO" id="GO:0016740">
    <property type="term" value="F:transferase activity"/>
    <property type="evidence" value="ECO:0007669"/>
    <property type="project" value="UniProtKB-KW"/>
</dbReference>
<evidence type="ECO:0000313" key="2">
    <source>
        <dbReference type="EMBL" id="BBH93569.1"/>
    </source>
</evidence>
<dbReference type="EMBL" id="AP019377">
    <property type="protein sequence ID" value="BBH93569.1"/>
    <property type="molecule type" value="Genomic_DNA"/>
</dbReference>
<dbReference type="Pfam" id="PF00581">
    <property type="entry name" value="Rhodanese"/>
    <property type="match status" value="1"/>
</dbReference>
<accession>A0A455T2F9</accession>
<evidence type="ECO:0000259" key="1">
    <source>
        <dbReference type="PROSITE" id="PS50206"/>
    </source>
</evidence>
<dbReference type="InterPro" id="IPR036873">
    <property type="entry name" value="Rhodanese-like_dom_sf"/>
</dbReference>
<dbReference type="PANTHER" id="PTHR43031:SF1">
    <property type="entry name" value="PYRIDINE NUCLEOTIDE-DISULPHIDE OXIDOREDUCTASE"/>
    <property type="match status" value="1"/>
</dbReference>
<protein>
    <submittedName>
        <fullName evidence="2">Sulfurtransferase</fullName>
    </submittedName>
</protein>
<dbReference type="SMART" id="SM00450">
    <property type="entry name" value="RHOD"/>
    <property type="match status" value="1"/>
</dbReference>
<dbReference type="PANTHER" id="PTHR43031">
    <property type="entry name" value="FAD-DEPENDENT OXIDOREDUCTASE"/>
    <property type="match status" value="1"/>
</dbReference>
<dbReference type="SUPFAM" id="SSF52821">
    <property type="entry name" value="Rhodanese/Cell cycle control phosphatase"/>
    <property type="match status" value="1"/>
</dbReference>
<feature type="domain" description="Rhodanese" evidence="1">
    <location>
        <begin position="31"/>
        <end position="118"/>
    </location>
</feature>
<dbReference type="CDD" id="cd00158">
    <property type="entry name" value="RHOD"/>
    <property type="match status" value="1"/>
</dbReference>
<reference evidence="2" key="1">
    <citation type="submission" date="2018-12" db="EMBL/GenBank/DDBJ databases">
        <title>Novel natural products biosynthetic potential of the class Ktedonobacteria.</title>
        <authorList>
            <person name="Zheng Y."/>
            <person name="Saitou A."/>
            <person name="Wang C.M."/>
            <person name="Toyoda A."/>
            <person name="Minakuchi Y."/>
            <person name="Sekiguchi Y."/>
            <person name="Ueda K."/>
            <person name="Takano H."/>
            <person name="Sakai Y."/>
            <person name="Yokota A."/>
            <person name="Yabe S."/>
        </authorList>
    </citation>
    <scope>NUCLEOTIDE SEQUENCE</scope>
    <source>
        <strain evidence="2">A3-2</strain>
    </source>
</reference>
<dbReference type="AlphaFoldDB" id="A0A455T2F9"/>
<gene>
    <name evidence="2" type="ORF">KTA_17680</name>
</gene>
<organism evidence="2">
    <name type="scientific">Thermogemmatispora argillosa</name>
    <dbReference type="NCBI Taxonomy" id="2045280"/>
    <lineage>
        <taxon>Bacteria</taxon>
        <taxon>Bacillati</taxon>
        <taxon>Chloroflexota</taxon>
        <taxon>Ktedonobacteria</taxon>
        <taxon>Thermogemmatisporales</taxon>
        <taxon>Thermogemmatisporaceae</taxon>
        <taxon>Thermogemmatispora</taxon>
    </lineage>
</organism>
<dbReference type="PROSITE" id="PS50206">
    <property type="entry name" value="RHODANESE_3"/>
    <property type="match status" value="1"/>
</dbReference>
<keyword evidence="2" id="KW-0808">Transferase</keyword>
<dbReference type="InterPro" id="IPR001763">
    <property type="entry name" value="Rhodanese-like_dom"/>
</dbReference>
<sequence>MFERFLRRSETGEQAIPTIDVREAWERLASANSNAVLIDVREPWEYRSGHAPRALNIPLGQLGSRVSEVPRDCELLLICLSGHRSAQAARQLQHLGFSRVVNVKGGMARWRLHGLPVE</sequence>
<dbReference type="Gene3D" id="3.40.250.10">
    <property type="entry name" value="Rhodanese-like domain"/>
    <property type="match status" value="1"/>
</dbReference>
<proteinExistence type="predicted"/>
<dbReference type="InterPro" id="IPR050229">
    <property type="entry name" value="GlpE_sulfurtransferase"/>
</dbReference>
<name>A0A455T2F9_9CHLR</name>